<evidence type="ECO:0000313" key="15">
    <source>
        <dbReference type="Proteomes" id="UP000311919"/>
    </source>
</evidence>
<comment type="catalytic activity">
    <reaction evidence="10">
        <text>L-threonyl-[protein] + ATP = O-phospho-L-threonyl-[protein] + ADP + H(+)</text>
        <dbReference type="Rhea" id="RHEA:46608"/>
        <dbReference type="Rhea" id="RHEA-COMP:11060"/>
        <dbReference type="Rhea" id="RHEA-COMP:11605"/>
        <dbReference type="ChEBI" id="CHEBI:15378"/>
        <dbReference type="ChEBI" id="CHEBI:30013"/>
        <dbReference type="ChEBI" id="CHEBI:30616"/>
        <dbReference type="ChEBI" id="CHEBI:61977"/>
        <dbReference type="ChEBI" id="CHEBI:456216"/>
        <dbReference type="EC" id="2.7.11.1"/>
    </reaction>
</comment>
<keyword evidence="4" id="KW-0723">Serine/threonine-protein kinase</keyword>
<dbReference type="InterPro" id="IPR008271">
    <property type="entry name" value="Ser/Thr_kinase_AS"/>
</dbReference>
<feature type="domain" description="AGC-kinase C-terminal" evidence="13">
    <location>
        <begin position="608"/>
        <end position="654"/>
    </location>
</feature>
<keyword evidence="6" id="KW-0547">Nucleotide-binding</keyword>
<evidence type="ECO:0000256" key="2">
    <source>
        <dbReference type="ARBA" id="ARBA00012513"/>
    </source>
</evidence>
<evidence type="ECO:0000256" key="5">
    <source>
        <dbReference type="ARBA" id="ARBA00022679"/>
    </source>
</evidence>
<dbReference type="InterPro" id="IPR050236">
    <property type="entry name" value="Ser_Thr_kinase_AGC"/>
</dbReference>
<evidence type="ECO:0000256" key="6">
    <source>
        <dbReference type="ARBA" id="ARBA00022741"/>
    </source>
</evidence>
<dbReference type="PROSITE" id="PS00108">
    <property type="entry name" value="PROTEIN_KINASE_ST"/>
    <property type="match status" value="1"/>
</dbReference>
<proteinExistence type="inferred from homology"/>
<dbReference type="FunFam" id="1.10.510.10:FF:000604">
    <property type="entry name" value="AGC protein kinase"/>
    <property type="match status" value="1"/>
</dbReference>
<evidence type="ECO:0000256" key="11">
    <source>
        <dbReference type="ARBA" id="ARBA00048679"/>
    </source>
</evidence>
<evidence type="ECO:0000259" key="13">
    <source>
        <dbReference type="PROSITE" id="PS51285"/>
    </source>
</evidence>
<evidence type="ECO:0000256" key="9">
    <source>
        <dbReference type="ARBA" id="ARBA00033099"/>
    </source>
</evidence>
<comment type="similarity">
    <text evidence="1">Belongs to the protein kinase superfamily. AGC Ser/Thr protein kinase family.</text>
</comment>
<gene>
    <name evidence="14" type="ORF">EWB00_006586</name>
</gene>
<protein>
    <recommendedName>
        <fullName evidence="3">Serine/threonine-protein kinase greatwall</fullName>
        <ecNumber evidence="2">2.7.11.1</ecNumber>
    </recommendedName>
    <alternativeName>
        <fullName evidence="9">Microtubule-associated serine/threonine-protein kinase-like</fullName>
    </alternativeName>
</protein>
<evidence type="ECO:0000256" key="8">
    <source>
        <dbReference type="ARBA" id="ARBA00022840"/>
    </source>
</evidence>
<organism evidence="14 15">
    <name type="scientific">Schistosoma japonicum</name>
    <name type="common">Blood fluke</name>
    <dbReference type="NCBI Taxonomy" id="6182"/>
    <lineage>
        <taxon>Eukaryota</taxon>
        <taxon>Metazoa</taxon>
        <taxon>Spiralia</taxon>
        <taxon>Lophotrochozoa</taxon>
        <taxon>Platyhelminthes</taxon>
        <taxon>Trematoda</taxon>
        <taxon>Digenea</taxon>
        <taxon>Strigeidida</taxon>
        <taxon>Schistosomatoidea</taxon>
        <taxon>Schistosomatidae</taxon>
        <taxon>Schistosoma</taxon>
    </lineage>
</organism>
<dbReference type="Pfam" id="PF00069">
    <property type="entry name" value="Pkinase"/>
    <property type="match status" value="2"/>
</dbReference>
<keyword evidence="5" id="KW-0808">Transferase</keyword>
<dbReference type="Proteomes" id="UP000311919">
    <property type="component" value="Unassembled WGS sequence"/>
</dbReference>
<dbReference type="GO" id="GO:0004674">
    <property type="term" value="F:protein serine/threonine kinase activity"/>
    <property type="evidence" value="ECO:0007669"/>
    <property type="project" value="UniProtKB-KW"/>
</dbReference>
<dbReference type="STRING" id="6182.A0A4Z2DT32"/>
<accession>A0A4Z2DT32</accession>
<dbReference type="InterPro" id="IPR011009">
    <property type="entry name" value="Kinase-like_dom_sf"/>
</dbReference>
<dbReference type="SMART" id="SM00220">
    <property type="entry name" value="S_TKc"/>
    <property type="match status" value="1"/>
</dbReference>
<evidence type="ECO:0000256" key="10">
    <source>
        <dbReference type="ARBA" id="ARBA00047899"/>
    </source>
</evidence>
<name>A0A4Z2DT32_SCHJA</name>
<evidence type="ECO:0000259" key="12">
    <source>
        <dbReference type="PROSITE" id="PS50011"/>
    </source>
</evidence>
<sequence>MSKEEMKKKNLAEKVTCERNALAVSKCPYIVHLYYSLQTVSHIYLVMEYLVGGDLKALLLVMGCLQESHAAIYFVEIAIALEYLHKHGIIHRDLKPDNILIDSKGHLKLTDFGLSTLTWKRPLQPSDVLNTPSVVSLPLQYYRTPGQLISLTTELAFTDTPILHNTLEPLEKCISTPRDDSVKNCFNSPVCVSPKKTSALASSPKLPCKSCCRLPDYLSPPLKEPTSNLSSLHCLPTDKPKIPVTPESPDHSGECQSTRKFQLDSTVNELDNIVPSLKLSSLNKDMQHLYLNSSLKCDSLTYDITVQHDLKSISNPPDSVRNHLSLCPNHPSYKENISMGNLLSPVEKARLSLFHHSPISHYPLDMSDGYFLDDIDSSNLPVNNDCMTSPKLFVPTLNFSHHFSDSVKTNKLFTGDLKSAAPEIISSTETSFLSSPTSLIHLTPSDKHKVFNGNELNTSLSSSPTFNLLGVTKESFENLSCPESLSNRLLGTPEYLAPELLLHPYSNSACDNPAVDWWASGVILFEMLVGVTPFADGTVENVFHNILNLDIQWPVTTSGISSSINESSQENCLLSQAAVNLITDLLSYDPTNRLKVANQIKSTDFLKPVGDWNKLSDYEMPFIPNPDNSTDTFYFNVRNQYNQFSEEDLCTDAK</sequence>
<dbReference type="InterPro" id="IPR000961">
    <property type="entry name" value="AGC-kinase_C"/>
</dbReference>
<reference evidence="14 15" key="1">
    <citation type="submission" date="2019-03" db="EMBL/GenBank/DDBJ databases">
        <title>An improved genome assembly of the fluke Schistosoma japonicum.</title>
        <authorList>
            <person name="Hu W."/>
            <person name="Luo F."/>
            <person name="Yin M."/>
            <person name="Mo X."/>
            <person name="Sun C."/>
            <person name="Wu Q."/>
            <person name="Zhu B."/>
            <person name="Xiang M."/>
            <person name="Wang J."/>
            <person name="Wang Y."/>
            <person name="Zhang T."/>
            <person name="Xu B."/>
            <person name="Zheng H."/>
            <person name="Feng Z."/>
        </authorList>
    </citation>
    <scope>NUCLEOTIDE SEQUENCE [LARGE SCALE GENOMIC DNA]</scope>
    <source>
        <strain evidence="14">HuSjv2</strain>
        <tissue evidence="14">Worms</tissue>
    </source>
</reference>
<dbReference type="SUPFAM" id="SSF56112">
    <property type="entry name" value="Protein kinase-like (PK-like)"/>
    <property type="match status" value="1"/>
</dbReference>
<keyword evidence="7 14" id="KW-0418">Kinase</keyword>
<dbReference type="InterPro" id="IPR000719">
    <property type="entry name" value="Prot_kinase_dom"/>
</dbReference>
<keyword evidence="15" id="KW-1185">Reference proteome</keyword>
<evidence type="ECO:0000256" key="4">
    <source>
        <dbReference type="ARBA" id="ARBA00022527"/>
    </source>
</evidence>
<dbReference type="EMBL" id="SKCS01000040">
    <property type="protein sequence ID" value="TNN19686.1"/>
    <property type="molecule type" value="Genomic_DNA"/>
</dbReference>
<dbReference type="GO" id="GO:0005634">
    <property type="term" value="C:nucleus"/>
    <property type="evidence" value="ECO:0007669"/>
    <property type="project" value="TreeGrafter"/>
</dbReference>
<dbReference type="Gene3D" id="3.30.200.20">
    <property type="entry name" value="Phosphorylase Kinase, domain 1"/>
    <property type="match status" value="2"/>
</dbReference>
<evidence type="ECO:0000313" key="14">
    <source>
        <dbReference type="EMBL" id="TNN19686.1"/>
    </source>
</evidence>
<evidence type="ECO:0000256" key="3">
    <source>
        <dbReference type="ARBA" id="ARBA00022148"/>
    </source>
</evidence>
<dbReference type="Gene3D" id="1.10.510.10">
    <property type="entry name" value="Transferase(Phosphotransferase) domain 1"/>
    <property type="match status" value="2"/>
</dbReference>
<keyword evidence="8" id="KW-0067">ATP-binding</keyword>
<dbReference type="PROSITE" id="PS50011">
    <property type="entry name" value="PROTEIN_KINASE_DOM"/>
    <property type="match status" value="1"/>
</dbReference>
<evidence type="ECO:0000256" key="7">
    <source>
        <dbReference type="ARBA" id="ARBA00022777"/>
    </source>
</evidence>
<dbReference type="OrthoDB" id="162894at2759"/>
<dbReference type="PROSITE" id="PS51285">
    <property type="entry name" value="AGC_KINASE_CTER"/>
    <property type="match status" value="1"/>
</dbReference>
<evidence type="ECO:0000256" key="1">
    <source>
        <dbReference type="ARBA" id="ARBA00009903"/>
    </source>
</evidence>
<comment type="caution">
    <text evidence="14">The sequence shown here is derived from an EMBL/GenBank/DDBJ whole genome shotgun (WGS) entry which is preliminary data.</text>
</comment>
<dbReference type="GO" id="GO:0035556">
    <property type="term" value="P:intracellular signal transduction"/>
    <property type="evidence" value="ECO:0007669"/>
    <property type="project" value="TreeGrafter"/>
</dbReference>
<dbReference type="AlphaFoldDB" id="A0A4Z2DT32"/>
<dbReference type="PANTHER" id="PTHR24356">
    <property type="entry name" value="SERINE/THREONINE-PROTEIN KINASE"/>
    <property type="match status" value="1"/>
</dbReference>
<feature type="domain" description="Protein kinase" evidence="12">
    <location>
        <begin position="1"/>
        <end position="606"/>
    </location>
</feature>
<comment type="catalytic activity">
    <reaction evidence="11">
        <text>L-seryl-[protein] + ATP = O-phospho-L-seryl-[protein] + ADP + H(+)</text>
        <dbReference type="Rhea" id="RHEA:17989"/>
        <dbReference type="Rhea" id="RHEA-COMP:9863"/>
        <dbReference type="Rhea" id="RHEA-COMP:11604"/>
        <dbReference type="ChEBI" id="CHEBI:15378"/>
        <dbReference type="ChEBI" id="CHEBI:29999"/>
        <dbReference type="ChEBI" id="CHEBI:30616"/>
        <dbReference type="ChEBI" id="CHEBI:83421"/>
        <dbReference type="ChEBI" id="CHEBI:456216"/>
        <dbReference type="EC" id="2.7.11.1"/>
    </reaction>
</comment>
<dbReference type="PANTHER" id="PTHR24356:SF1">
    <property type="entry name" value="SERINE_THREONINE-PROTEIN KINASE GREATWALL"/>
    <property type="match status" value="1"/>
</dbReference>
<dbReference type="EC" id="2.7.11.1" evidence="2"/>
<dbReference type="GO" id="GO:0005524">
    <property type="term" value="F:ATP binding"/>
    <property type="evidence" value="ECO:0007669"/>
    <property type="project" value="UniProtKB-KW"/>
</dbReference>